<accession>A0A4Q0YSD4</accession>
<comment type="similarity">
    <text evidence="1">Belongs to the glycosyl hydrolase 3 family.</text>
</comment>
<dbReference type="GO" id="GO:0008422">
    <property type="term" value="F:beta-glucosidase activity"/>
    <property type="evidence" value="ECO:0007669"/>
    <property type="project" value="TreeGrafter"/>
</dbReference>
<keyword evidence="5" id="KW-1185">Reference proteome</keyword>
<dbReference type="GO" id="GO:0009251">
    <property type="term" value="P:glucan catabolic process"/>
    <property type="evidence" value="ECO:0007669"/>
    <property type="project" value="TreeGrafter"/>
</dbReference>
<dbReference type="InterPro" id="IPR013783">
    <property type="entry name" value="Ig-like_fold"/>
</dbReference>
<dbReference type="InterPro" id="IPR036881">
    <property type="entry name" value="Glyco_hydro_3_C_sf"/>
</dbReference>
<evidence type="ECO:0000313" key="4">
    <source>
        <dbReference type="EMBL" id="RXJ74056.1"/>
    </source>
</evidence>
<dbReference type="AlphaFoldDB" id="A0A4Q0YSD4"/>
<keyword evidence="2" id="KW-0378">Hydrolase</keyword>
<dbReference type="PANTHER" id="PTHR42715:SF3">
    <property type="entry name" value="BETA-GLUCOSIDASE B-RELATED"/>
    <property type="match status" value="1"/>
</dbReference>
<feature type="domain" description="Glycoside hydrolase family 3 C-terminal" evidence="3">
    <location>
        <begin position="70"/>
        <end position="303"/>
    </location>
</feature>
<evidence type="ECO:0000256" key="1">
    <source>
        <dbReference type="ARBA" id="ARBA00005336"/>
    </source>
</evidence>
<comment type="caution">
    <text evidence="4">The sequence shown here is derived from an EMBL/GenBank/DDBJ whole genome shotgun (WGS) entry which is preliminary data.</text>
</comment>
<dbReference type="Gene3D" id="2.60.40.10">
    <property type="entry name" value="Immunoglobulins"/>
    <property type="match status" value="1"/>
</dbReference>
<gene>
    <name evidence="4" type="ORF">CS022_05285</name>
</gene>
<dbReference type="SUPFAM" id="SSF52279">
    <property type="entry name" value="Beta-D-glucan exohydrolase, C-terminal domain"/>
    <property type="match status" value="1"/>
</dbReference>
<dbReference type="Pfam" id="PF01915">
    <property type="entry name" value="Glyco_hydro_3_C"/>
    <property type="match status" value="1"/>
</dbReference>
<evidence type="ECO:0000256" key="2">
    <source>
        <dbReference type="ARBA" id="ARBA00022801"/>
    </source>
</evidence>
<proteinExistence type="inferred from homology"/>
<dbReference type="InterPro" id="IPR050288">
    <property type="entry name" value="Cellulose_deg_GH3"/>
</dbReference>
<sequence>MPYSWHYSFFLWLALKTGRASEQDVNEAVRRILRKKFQFKDVGEALRYGEDAIGCEAHKNLAKEAADKSIVLLKNDDAKDRKPLLPLDKNQQQKVAIIGFLACEENTGDHGSSAVYPKNVVTTLDGMRQHCDGSNVQIVFDDGKSISDATRIASEADVVIVCAGFTHKEEGEYIILSGGDRDNLGLKAHDEQLINSVSNVNQNTAVVMFGGSAIVTENWRHKVPAIVMAWYAGEQGGHAIADILFGEVNPSGKLPCSFPRCTDDLPYFSKNTRFIRYEYLHGYRHLEHHHYDPAYAMGFGLSYTSYQYSNLCLSSSTLKPDEAVTVSVDIENTGRWTGTRSYKCTSATHKPCFVHRKI</sequence>
<dbReference type="InterPro" id="IPR002772">
    <property type="entry name" value="Glyco_hydro_3_C"/>
</dbReference>
<dbReference type="OrthoDB" id="9781691at2"/>
<organism evidence="4 5">
    <name type="scientific">Veronia nyctiphanis</name>
    <dbReference type="NCBI Taxonomy" id="1278244"/>
    <lineage>
        <taxon>Bacteria</taxon>
        <taxon>Pseudomonadati</taxon>
        <taxon>Pseudomonadota</taxon>
        <taxon>Gammaproteobacteria</taxon>
        <taxon>Vibrionales</taxon>
        <taxon>Vibrionaceae</taxon>
        <taxon>Veronia</taxon>
    </lineage>
</organism>
<evidence type="ECO:0000259" key="3">
    <source>
        <dbReference type="Pfam" id="PF01915"/>
    </source>
</evidence>
<evidence type="ECO:0000313" key="5">
    <source>
        <dbReference type="Proteomes" id="UP000290287"/>
    </source>
</evidence>
<dbReference type="EMBL" id="PEIB01000004">
    <property type="protein sequence ID" value="RXJ74056.1"/>
    <property type="molecule type" value="Genomic_DNA"/>
</dbReference>
<name>A0A4Q0YSD4_9GAMM</name>
<dbReference type="Proteomes" id="UP000290287">
    <property type="component" value="Unassembled WGS sequence"/>
</dbReference>
<reference evidence="4 5" key="1">
    <citation type="submission" date="2017-10" db="EMBL/GenBank/DDBJ databases">
        <title>Nyctiphanis sp. nov., isolated from the stomach of the euphausiid Nyctiphanes simplex (Hansen, 1911) in the Gulf of California.</title>
        <authorList>
            <person name="Gomez-Gil B."/>
            <person name="Aguilar-Mendez M."/>
            <person name="Lopez-Cortes A."/>
            <person name="Gomez-Gutierrez J."/>
            <person name="Roque A."/>
            <person name="Lang E."/>
            <person name="Gonzalez-Castillo A."/>
        </authorList>
    </citation>
    <scope>NUCLEOTIDE SEQUENCE [LARGE SCALE GENOMIC DNA]</scope>
    <source>
        <strain evidence="4 5">CAIM 600</strain>
    </source>
</reference>
<protein>
    <recommendedName>
        <fullName evidence="3">Glycoside hydrolase family 3 C-terminal domain-containing protein</fullName>
    </recommendedName>
</protein>
<dbReference type="Gene3D" id="3.40.50.1700">
    <property type="entry name" value="Glycoside hydrolase family 3 C-terminal domain"/>
    <property type="match status" value="1"/>
</dbReference>
<dbReference type="PANTHER" id="PTHR42715">
    <property type="entry name" value="BETA-GLUCOSIDASE"/>
    <property type="match status" value="1"/>
</dbReference>